<dbReference type="SUPFAM" id="SSF51905">
    <property type="entry name" value="FAD/NAD(P)-binding domain"/>
    <property type="match status" value="1"/>
</dbReference>
<evidence type="ECO:0000256" key="5">
    <source>
        <dbReference type="ARBA" id="ARBA00023033"/>
    </source>
</evidence>
<sequence length="645" mass="70541">MARQHAQGCHRRRVDGLILEGNLDMVTPSAASIHVVCFIRNEDIRIFFDGTCLRTNSIPFSYRLSELQSLAPVGHDVAIYINLLMLEAYCVAISCASAAEPAFAGRALTRMEYLESRSAAVRRKFLDWLASEGACELDNLSDLDRPGPGTEDGASIDSPAPSFNDVCSTFSLLHRQQERRYELQERARILALDQAIAGQRSTVEVELLYVNHALAYHPRKAPPGRTMCRRKEQKHAGLLLDERGPVAPVFVDYCFSKELGAAGEPAPTCQRTSSAQVTGEIGAALVVGANGLRMMERFGYMKDNLRAVRFDTMVRFESSKGDFEGMTTRWTPPLKNPNILCHRSDLWAELERLALGPGEGPAAVMHISSKVLRCDTAEAALTLNYGRMIEGDAVLGADGISSTIRTQVLGRVQKSIASGMTGHRTVLDASVLAAIPGLEWIRSGDGGMRAVFQGSPVRGLLLYPCRNGTRINFNGVVPEKNQDDPAWSAAATREEVQALFAEFHPQFQPLFAALPDKVLKWQMRTIPALETWTQGSTALLGDAAHAMLPSLGQGGAMALEDAAALGALLPAGTTRADIPMRLTAYESLRKPRAEWVARESLWNGTNLGDFMESKEMHESILDYDAAKAAEDVYQERFGTKESEGA</sequence>
<dbReference type="InterPro" id="IPR050493">
    <property type="entry name" value="FAD-dep_Monooxygenase_BioMet"/>
</dbReference>
<dbReference type="InterPro" id="IPR002938">
    <property type="entry name" value="FAD-bd"/>
</dbReference>
<protein>
    <recommendedName>
        <fullName evidence="7">FAD-binding domain-containing protein</fullName>
    </recommendedName>
</protein>
<comment type="caution">
    <text evidence="8">The sequence shown here is derived from an EMBL/GenBank/DDBJ whole genome shotgun (WGS) entry which is preliminary data.</text>
</comment>
<dbReference type="GO" id="GO:0004497">
    <property type="term" value="F:monooxygenase activity"/>
    <property type="evidence" value="ECO:0007669"/>
    <property type="project" value="UniProtKB-KW"/>
</dbReference>
<feature type="domain" description="FAD-binding" evidence="7">
    <location>
        <begin position="390"/>
        <end position="599"/>
    </location>
</feature>
<keyword evidence="9" id="KW-1185">Reference proteome</keyword>
<dbReference type="Pfam" id="PF01494">
    <property type="entry name" value="FAD_binding_3"/>
    <property type="match status" value="1"/>
</dbReference>
<keyword evidence="3" id="KW-0274">FAD</keyword>
<dbReference type="Proteomes" id="UP001221757">
    <property type="component" value="Unassembled WGS sequence"/>
</dbReference>
<feature type="region of interest" description="Disordered" evidence="6">
    <location>
        <begin position="140"/>
        <end position="160"/>
    </location>
</feature>
<gene>
    <name evidence="8" type="ORF">B0H17DRAFT_1340024</name>
</gene>
<reference evidence="8" key="1">
    <citation type="submission" date="2023-03" db="EMBL/GenBank/DDBJ databases">
        <title>Massive genome expansion in bonnet fungi (Mycena s.s.) driven by repeated elements and novel gene families across ecological guilds.</title>
        <authorList>
            <consortium name="Lawrence Berkeley National Laboratory"/>
            <person name="Harder C.B."/>
            <person name="Miyauchi S."/>
            <person name="Viragh M."/>
            <person name="Kuo A."/>
            <person name="Thoen E."/>
            <person name="Andreopoulos B."/>
            <person name="Lu D."/>
            <person name="Skrede I."/>
            <person name="Drula E."/>
            <person name="Henrissat B."/>
            <person name="Morin E."/>
            <person name="Kohler A."/>
            <person name="Barry K."/>
            <person name="LaButti K."/>
            <person name="Morin E."/>
            <person name="Salamov A."/>
            <person name="Lipzen A."/>
            <person name="Mereny Z."/>
            <person name="Hegedus B."/>
            <person name="Baldrian P."/>
            <person name="Stursova M."/>
            <person name="Weitz H."/>
            <person name="Taylor A."/>
            <person name="Grigoriev I.V."/>
            <person name="Nagy L.G."/>
            <person name="Martin F."/>
            <person name="Kauserud H."/>
        </authorList>
    </citation>
    <scope>NUCLEOTIDE SEQUENCE</scope>
    <source>
        <strain evidence="8">CBHHK067</strain>
    </source>
</reference>
<dbReference type="PRINTS" id="PR00420">
    <property type="entry name" value="RNGMNOXGNASE"/>
</dbReference>
<organism evidence="8 9">
    <name type="scientific">Mycena rosella</name>
    <name type="common">Pink bonnet</name>
    <name type="synonym">Agaricus rosellus</name>
    <dbReference type="NCBI Taxonomy" id="1033263"/>
    <lineage>
        <taxon>Eukaryota</taxon>
        <taxon>Fungi</taxon>
        <taxon>Dikarya</taxon>
        <taxon>Basidiomycota</taxon>
        <taxon>Agaricomycotina</taxon>
        <taxon>Agaricomycetes</taxon>
        <taxon>Agaricomycetidae</taxon>
        <taxon>Agaricales</taxon>
        <taxon>Marasmiineae</taxon>
        <taxon>Mycenaceae</taxon>
        <taxon>Mycena</taxon>
    </lineage>
</organism>
<evidence type="ECO:0000256" key="4">
    <source>
        <dbReference type="ARBA" id="ARBA00023002"/>
    </source>
</evidence>
<dbReference type="PANTHER" id="PTHR13789:SF309">
    <property type="entry name" value="PUTATIVE (AFU_ORTHOLOGUE AFUA_6G14510)-RELATED"/>
    <property type="match status" value="1"/>
</dbReference>
<dbReference type="PANTHER" id="PTHR13789">
    <property type="entry name" value="MONOOXYGENASE"/>
    <property type="match status" value="1"/>
</dbReference>
<evidence type="ECO:0000256" key="1">
    <source>
        <dbReference type="ARBA" id="ARBA00007992"/>
    </source>
</evidence>
<dbReference type="AlphaFoldDB" id="A0AAD7BSK0"/>
<evidence type="ECO:0000313" key="9">
    <source>
        <dbReference type="Proteomes" id="UP001221757"/>
    </source>
</evidence>
<evidence type="ECO:0000256" key="3">
    <source>
        <dbReference type="ARBA" id="ARBA00022827"/>
    </source>
</evidence>
<comment type="similarity">
    <text evidence="1">Belongs to the paxM FAD-dependent monooxygenase family.</text>
</comment>
<name>A0AAD7BSK0_MYCRO</name>
<dbReference type="InterPro" id="IPR036188">
    <property type="entry name" value="FAD/NAD-bd_sf"/>
</dbReference>
<evidence type="ECO:0000256" key="6">
    <source>
        <dbReference type="SAM" id="MobiDB-lite"/>
    </source>
</evidence>
<accession>A0AAD7BSK0</accession>
<proteinExistence type="inferred from homology"/>
<evidence type="ECO:0000259" key="7">
    <source>
        <dbReference type="Pfam" id="PF01494"/>
    </source>
</evidence>
<evidence type="ECO:0000313" key="8">
    <source>
        <dbReference type="EMBL" id="KAJ7629570.1"/>
    </source>
</evidence>
<dbReference type="GO" id="GO:0071949">
    <property type="term" value="F:FAD binding"/>
    <property type="evidence" value="ECO:0007669"/>
    <property type="project" value="InterPro"/>
</dbReference>
<dbReference type="Gene3D" id="3.50.50.60">
    <property type="entry name" value="FAD/NAD(P)-binding domain"/>
    <property type="match status" value="1"/>
</dbReference>
<keyword evidence="2" id="KW-0285">Flavoprotein</keyword>
<keyword evidence="5" id="KW-0503">Monooxygenase</keyword>
<keyword evidence="4" id="KW-0560">Oxidoreductase</keyword>
<dbReference type="SUPFAM" id="SSF54373">
    <property type="entry name" value="FAD-linked reductases, C-terminal domain"/>
    <property type="match status" value="1"/>
</dbReference>
<evidence type="ECO:0000256" key="2">
    <source>
        <dbReference type="ARBA" id="ARBA00022630"/>
    </source>
</evidence>
<dbReference type="EMBL" id="JARKIE010000541">
    <property type="protein sequence ID" value="KAJ7629570.1"/>
    <property type="molecule type" value="Genomic_DNA"/>
</dbReference>